<dbReference type="OrthoDB" id="2146187at2"/>
<evidence type="ECO:0000313" key="2">
    <source>
        <dbReference type="Proteomes" id="UP000051783"/>
    </source>
</evidence>
<dbReference type="EMBL" id="JQCL01000019">
    <property type="protein sequence ID" value="KRO14240.1"/>
    <property type="molecule type" value="Genomic_DNA"/>
</dbReference>
<organism evidence="1 2">
    <name type="scientific">Lactiplantibacillus xiangfangensis</name>
    <dbReference type="NCBI Taxonomy" id="942150"/>
    <lineage>
        <taxon>Bacteria</taxon>
        <taxon>Bacillati</taxon>
        <taxon>Bacillota</taxon>
        <taxon>Bacilli</taxon>
        <taxon>Lactobacillales</taxon>
        <taxon>Lactobacillaceae</taxon>
        <taxon>Lactiplantibacillus</taxon>
    </lineage>
</organism>
<reference evidence="1 2" key="1">
    <citation type="journal article" date="2015" name="Genome Announc.">
        <title>Expanding the biotechnology potential of lactobacilli through comparative genomics of 213 strains and associated genera.</title>
        <authorList>
            <person name="Sun Z."/>
            <person name="Harris H.M."/>
            <person name="McCann A."/>
            <person name="Guo C."/>
            <person name="Argimon S."/>
            <person name="Zhang W."/>
            <person name="Yang X."/>
            <person name="Jeffery I.B."/>
            <person name="Cooney J.C."/>
            <person name="Kagawa T.F."/>
            <person name="Liu W."/>
            <person name="Song Y."/>
            <person name="Salvetti E."/>
            <person name="Wrobel A."/>
            <person name="Rasinkangas P."/>
            <person name="Parkhill J."/>
            <person name="Rea M.C."/>
            <person name="O'Sullivan O."/>
            <person name="Ritari J."/>
            <person name="Douillard F.P."/>
            <person name="Paul Ross R."/>
            <person name="Yang R."/>
            <person name="Briner A.E."/>
            <person name="Felis G.E."/>
            <person name="de Vos W.M."/>
            <person name="Barrangou R."/>
            <person name="Klaenhammer T.R."/>
            <person name="Caufield P.W."/>
            <person name="Cui Y."/>
            <person name="Zhang H."/>
            <person name="O'Toole P.W."/>
        </authorList>
    </citation>
    <scope>NUCLEOTIDE SEQUENCE [LARGE SCALE GENOMIC DNA]</scope>
    <source>
        <strain evidence="1 2">LMG 26013</strain>
    </source>
</reference>
<dbReference type="RefSeq" id="WP_057705558.1">
    <property type="nucleotide sequence ID" value="NZ_JQCL01000019.1"/>
</dbReference>
<dbReference type="Pfam" id="PF04883">
    <property type="entry name" value="HK97-gp10_like"/>
    <property type="match status" value="1"/>
</dbReference>
<dbReference type="NCBIfam" id="TIGR01725">
    <property type="entry name" value="phge_HK97_gp10"/>
    <property type="match status" value="1"/>
</dbReference>
<name>A0A0R2MPV6_9LACO</name>
<protein>
    <recommendedName>
        <fullName evidence="3">HK97 gp10 family phage protein</fullName>
    </recommendedName>
</protein>
<dbReference type="STRING" id="942150.IV64_GL001724"/>
<dbReference type="InterPro" id="IPR010064">
    <property type="entry name" value="HK97-gp10_tail"/>
</dbReference>
<evidence type="ECO:0000313" key="1">
    <source>
        <dbReference type="EMBL" id="KRO14240.1"/>
    </source>
</evidence>
<comment type="caution">
    <text evidence="1">The sequence shown here is derived from an EMBL/GenBank/DDBJ whole genome shotgun (WGS) entry which is preliminary data.</text>
</comment>
<evidence type="ECO:0008006" key="3">
    <source>
        <dbReference type="Google" id="ProtNLM"/>
    </source>
</evidence>
<dbReference type="PATRIC" id="fig|942150.3.peg.1789"/>
<accession>A0A0R2MPV6</accession>
<gene>
    <name evidence="1" type="ORF">IV64_GL001724</name>
</gene>
<dbReference type="AlphaFoldDB" id="A0A0R2MPV6"/>
<sequence length="132" mass="14894">MAANDLDKQLDNWLGQVKDLIPDVETKRKMTAAGGEVLKKNLVQETKSKHYTDRNGTSQNPHLADELAVDHDDDGNSGVGFHKKAYIARFLDEGTKYRPGDHFYEATINRSKKDVLDAMRTVYDKSTSEKHS</sequence>
<keyword evidence="2" id="KW-1185">Reference proteome</keyword>
<proteinExistence type="predicted"/>
<dbReference type="Proteomes" id="UP000051783">
    <property type="component" value="Unassembled WGS sequence"/>
</dbReference>